<organism evidence="2 3">
    <name type="scientific">Trichinella zimbabwensis</name>
    <dbReference type="NCBI Taxonomy" id="268475"/>
    <lineage>
        <taxon>Eukaryota</taxon>
        <taxon>Metazoa</taxon>
        <taxon>Ecdysozoa</taxon>
        <taxon>Nematoda</taxon>
        <taxon>Enoplea</taxon>
        <taxon>Dorylaimia</taxon>
        <taxon>Trichinellida</taxon>
        <taxon>Trichinellidae</taxon>
        <taxon>Trichinella</taxon>
    </lineage>
</organism>
<evidence type="ECO:0000313" key="2">
    <source>
        <dbReference type="EMBL" id="KRZ09396.1"/>
    </source>
</evidence>
<name>A0A0V1HGW1_9BILA</name>
<protein>
    <submittedName>
        <fullName evidence="2">Uncharacterized protein</fullName>
    </submittedName>
</protein>
<dbReference type="AlphaFoldDB" id="A0A0V1HGW1"/>
<gene>
    <name evidence="2" type="ORF">T11_15153</name>
</gene>
<dbReference type="PROSITE" id="PS51257">
    <property type="entry name" value="PROKAR_LIPOPROTEIN"/>
    <property type="match status" value="1"/>
</dbReference>
<dbReference type="EMBL" id="JYDP01000073">
    <property type="protein sequence ID" value="KRZ09396.1"/>
    <property type="molecule type" value="Genomic_DNA"/>
</dbReference>
<keyword evidence="3" id="KW-1185">Reference proteome</keyword>
<feature type="transmembrane region" description="Helical" evidence="1">
    <location>
        <begin position="206"/>
        <end position="224"/>
    </location>
</feature>
<keyword evidence="1" id="KW-0812">Transmembrane</keyword>
<keyword evidence="1" id="KW-1133">Transmembrane helix</keyword>
<comment type="caution">
    <text evidence="2">The sequence shown here is derived from an EMBL/GenBank/DDBJ whole genome shotgun (WGS) entry which is preliminary data.</text>
</comment>
<evidence type="ECO:0000313" key="3">
    <source>
        <dbReference type="Proteomes" id="UP000055024"/>
    </source>
</evidence>
<dbReference type="OrthoDB" id="5914283at2759"/>
<accession>A0A0V1HGW1</accession>
<reference evidence="2 3" key="1">
    <citation type="submission" date="2015-01" db="EMBL/GenBank/DDBJ databases">
        <title>Evolution of Trichinella species and genotypes.</title>
        <authorList>
            <person name="Korhonen P.K."/>
            <person name="Edoardo P."/>
            <person name="Giuseppe L.R."/>
            <person name="Gasser R.B."/>
        </authorList>
    </citation>
    <scope>NUCLEOTIDE SEQUENCE [LARGE SCALE GENOMIC DNA]</scope>
    <source>
        <strain evidence="2">ISS1029</strain>
    </source>
</reference>
<sequence length="227" mass="25513">MSKSQRKLFQPFPVVIVVSCVMERGFAFNKVEVSERFPVGHHGISRDDMETFIVGSMTVPDRLYHTYSSCYIFFVYNLNFNNYFNFLCGKSVAEKPTTPVEFEIDKKLFSVSKDIDEPCCVMPARITAANRLHDITGDSEEIQEELTALSESKGTTTTVDPVSQSQNGMSDQIATSVDSFVKSKNRSAKINELEARVEKCQNQINFLYFVIIVSAAFKIARAVLGNV</sequence>
<proteinExistence type="predicted"/>
<keyword evidence="1" id="KW-0472">Membrane</keyword>
<evidence type="ECO:0000256" key="1">
    <source>
        <dbReference type="SAM" id="Phobius"/>
    </source>
</evidence>
<dbReference type="Proteomes" id="UP000055024">
    <property type="component" value="Unassembled WGS sequence"/>
</dbReference>